<reference evidence="2 3" key="1">
    <citation type="journal article" date="2015" name="Proc. Natl. Acad. Sci. U.S.A.">
        <title>The resurrection genome of Boea hygrometrica: A blueprint for survival of dehydration.</title>
        <authorList>
            <person name="Xiao L."/>
            <person name="Yang G."/>
            <person name="Zhang L."/>
            <person name="Yang X."/>
            <person name="Zhao S."/>
            <person name="Ji Z."/>
            <person name="Zhou Q."/>
            <person name="Hu M."/>
            <person name="Wang Y."/>
            <person name="Chen M."/>
            <person name="Xu Y."/>
            <person name="Jin H."/>
            <person name="Xiao X."/>
            <person name="Hu G."/>
            <person name="Bao F."/>
            <person name="Hu Y."/>
            <person name="Wan P."/>
            <person name="Li L."/>
            <person name="Deng X."/>
            <person name="Kuang T."/>
            <person name="Xiang C."/>
            <person name="Zhu J.K."/>
            <person name="Oliver M.J."/>
            <person name="He Y."/>
        </authorList>
    </citation>
    <scope>NUCLEOTIDE SEQUENCE [LARGE SCALE GENOMIC DNA]</scope>
    <source>
        <strain evidence="3">cv. XS01</strain>
    </source>
</reference>
<dbReference type="AlphaFoldDB" id="A0A2Z7BZ24"/>
<evidence type="ECO:0000256" key="1">
    <source>
        <dbReference type="SAM" id="MobiDB-lite"/>
    </source>
</evidence>
<accession>A0A2Z7BZ24</accession>
<keyword evidence="3" id="KW-1185">Reference proteome</keyword>
<organism evidence="2 3">
    <name type="scientific">Dorcoceras hygrometricum</name>
    <dbReference type="NCBI Taxonomy" id="472368"/>
    <lineage>
        <taxon>Eukaryota</taxon>
        <taxon>Viridiplantae</taxon>
        <taxon>Streptophyta</taxon>
        <taxon>Embryophyta</taxon>
        <taxon>Tracheophyta</taxon>
        <taxon>Spermatophyta</taxon>
        <taxon>Magnoliopsida</taxon>
        <taxon>eudicotyledons</taxon>
        <taxon>Gunneridae</taxon>
        <taxon>Pentapetalae</taxon>
        <taxon>asterids</taxon>
        <taxon>lamiids</taxon>
        <taxon>Lamiales</taxon>
        <taxon>Gesneriaceae</taxon>
        <taxon>Didymocarpoideae</taxon>
        <taxon>Trichosporeae</taxon>
        <taxon>Loxocarpinae</taxon>
        <taxon>Dorcoceras</taxon>
    </lineage>
</organism>
<dbReference type="EMBL" id="KV000882">
    <property type="protein sequence ID" value="KZV39821.1"/>
    <property type="molecule type" value="Genomic_DNA"/>
</dbReference>
<evidence type="ECO:0000313" key="3">
    <source>
        <dbReference type="Proteomes" id="UP000250235"/>
    </source>
</evidence>
<proteinExistence type="predicted"/>
<feature type="region of interest" description="Disordered" evidence="1">
    <location>
        <begin position="12"/>
        <end position="55"/>
    </location>
</feature>
<dbReference type="Proteomes" id="UP000250235">
    <property type="component" value="Unassembled WGS sequence"/>
</dbReference>
<name>A0A2Z7BZ24_9LAMI</name>
<feature type="compositionally biased region" description="Basic and acidic residues" evidence="1">
    <location>
        <begin position="46"/>
        <end position="55"/>
    </location>
</feature>
<gene>
    <name evidence="2" type="ORF">F511_27824</name>
</gene>
<protein>
    <submittedName>
        <fullName evidence="2">Uncharacterized protein</fullName>
    </submittedName>
</protein>
<sequence>MRPRDQRLLFPFVLPAPDTTGGAPPTGPPPGPAGPNLTSPGPNHGRTREHDSHKVDARRYAETHNARCFHSSQWFGRCFSILDHSQATLGPP</sequence>
<evidence type="ECO:0000313" key="2">
    <source>
        <dbReference type="EMBL" id="KZV39821.1"/>
    </source>
</evidence>